<protein>
    <recommendedName>
        <fullName evidence="1">Integrase catalytic domain-containing protein</fullName>
    </recommendedName>
</protein>
<dbReference type="Gene3D" id="3.10.10.10">
    <property type="entry name" value="HIV Type 1 Reverse Transcriptase, subunit A, domain 1"/>
    <property type="match status" value="1"/>
</dbReference>
<dbReference type="PANTHER" id="PTHR37984:SF15">
    <property type="entry name" value="INTEGRASE CATALYTIC DOMAIN-CONTAINING PROTEIN"/>
    <property type="match status" value="1"/>
</dbReference>
<dbReference type="InterPro" id="IPR050951">
    <property type="entry name" value="Retrovirus_Pol_polyprotein"/>
</dbReference>
<dbReference type="InterPro" id="IPR036397">
    <property type="entry name" value="RNaseH_sf"/>
</dbReference>
<dbReference type="Proteomes" id="UP001558613">
    <property type="component" value="Unassembled WGS sequence"/>
</dbReference>
<dbReference type="PROSITE" id="PS50994">
    <property type="entry name" value="INTEGRASE"/>
    <property type="match status" value="1"/>
</dbReference>
<dbReference type="InterPro" id="IPR043128">
    <property type="entry name" value="Rev_trsase/Diguanyl_cyclase"/>
</dbReference>
<organism evidence="2 3">
    <name type="scientific">Cirrhinus molitorella</name>
    <name type="common">mud carp</name>
    <dbReference type="NCBI Taxonomy" id="172907"/>
    <lineage>
        <taxon>Eukaryota</taxon>
        <taxon>Metazoa</taxon>
        <taxon>Chordata</taxon>
        <taxon>Craniata</taxon>
        <taxon>Vertebrata</taxon>
        <taxon>Euteleostomi</taxon>
        <taxon>Actinopterygii</taxon>
        <taxon>Neopterygii</taxon>
        <taxon>Teleostei</taxon>
        <taxon>Ostariophysi</taxon>
        <taxon>Cypriniformes</taxon>
        <taxon>Cyprinidae</taxon>
        <taxon>Labeoninae</taxon>
        <taxon>Labeonini</taxon>
        <taxon>Cirrhinus</taxon>
    </lineage>
</organism>
<gene>
    <name evidence="2" type="ORF">QQF64_026021</name>
</gene>
<accession>A0ABR3NQQ7</accession>
<dbReference type="Gene3D" id="3.30.70.270">
    <property type="match status" value="1"/>
</dbReference>
<evidence type="ECO:0000313" key="3">
    <source>
        <dbReference type="Proteomes" id="UP001558613"/>
    </source>
</evidence>
<dbReference type="InterPro" id="IPR012337">
    <property type="entry name" value="RNaseH-like_sf"/>
</dbReference>
<feature type="domain" description="Integrase catalytic" evidence="1">
    <location>
        <begin position="31"/>
        <end position="123"/>
    </location>
</feature>
<dbReference type="InterPro" id="IPR043502">
    <property type="entry name" value="DNA/RNA_pol_sf"/>
</dbReference>
<reference evidence="2 3" key="1">
    <citation type="submission" date="2023-09" db="EMBL/GenBank/DDBJ databases">
        <authorList>
            <person name="Wang M."/>
        </authorList>
    </citation>
    <scope>NUCLEOTIDE SEQUENCE [LARGE SCALE GENOMIC DNA]</scope>
    <source>
        <strain evidence="2">GT-2023</strain>
        <tissue evidence="2">Liver</tissue>
    </source>
</reference>
<proteinExistence type="predicted"/>
<keyword evidence="3" id="KW-1185">Reference proteome</keyword>
<dbReference type="Gene3D" id="3.30.420.10">
    <property type="entry name" value="Ribonuclease H-like superfamily/Ribonuclease H"/>
    <property type="match status" value="1"/>
</dbReference>
<dbReference type="EMBL" id="JAYMGO010000003">
    <property type="protein sequence ID" value="KAL1279348.1"/>
    <property type="molecule type" value="Genomic_DNA"/>
</dbReference>
<evidence type="ECO:0000313" key="2">
    <source>
        <dbReference type="EMBL" id="KAL1279348.1"/>
    </source>
</evidence>
<comment type="caution">
    <text evidence="2">The sequence shown here is derived from an EMBL/GenBank/DDBJ whole genome shotgun (WGS) entry which is preliminary data.</text>
</comment>
<name>A0ABR3NQQ7_9TELE</name>
<dbReference type="SUPFAM" id="SSF56672">
    <property type="entry name" value="DNA/RNA polymerases"/>
    <property type="match status" value="1"/>
</dbReference>
<dbReference type="SUPFAM" id="SSF53098">
    <property type="entry name" value="Ribonuclease H-like"/>
    <property type="match status" value="1"/>
</dbReference>
<sequence length="270" mass="30713">MRKLFPRETKKLYSGQDFVGKVFHTLRSSCSIHSDQGRDFESQLVSDMLTMLGVKKSRTSPYHPQGDPQPERFNRTLLNMLGTLEPSQKSKWSQHIAHLVHAYNCTSNEATGFSPYSLMFGREARLPVDICFGVSADNTSPLSYSKYVSKMKPGLQAAYQLAQATSEKMNQSNKARYDQKVRYHSLKVGDRVLIRNLGLKGKQKLADRWSANPYVVESQLSGQLVDYRTLNQRTIPDQYTVPRIEDALHSLSGSRWFSVLDLRVGTIKYP</sequence>
<dbReference type="InterPro" id="IPR001584">
    <property type="entry name" value="Integrase_cat-core"/>
</dbReference>
<dbReference type="PANTHER" id="PTHR37984">
    <property type="entry name" value="PROTEIN CBG26694"/>
    <property type="match status" value="1"/>
</dbReference>
<evidence type="ECO:0000259" key="1">
    <source>
        <dbReference type="PROSITE" id="PS50994"/>
    </source>
</evidence>